<dbReference type="Pfam" id="PF01094">
    <property type="entry name" value="ANF_receptor"/>
    <property type="match status" value="1"/>
</dbReference>
<dbReference type="GO" id="GO:0016020">
    <property type="term" value="C:membrane"/>
    <property type="evidence" value="ECO:0007669"/>
    <property type="project" value="UniProtKB-SubCell"/>
</dbReference>
<protein>
    <recommendedName>
        <fullName evidence="6">Receptor ligand binding region domain-containing protein</fullName>
    </recommendedName>
</protein>
<evidence type="ECO:0000256" key="3">
    <source>
        <dbReference type="ARBA" id="ARBA00022989"/>
    </source>
</evidence>
<evidence type="ECO:0000256" key="5">
    <source>
        <dbReference type="SAM" id="SignalP"/>
    </source>
</evidence>
<keyword evidence="5" id="KW-0732">Signal</keyword>
<dbReference type="InterPro" id="IPR028082">
    <property type="entry name" value="Peripla_BP_I"/>
</dbReference>
<dbReference type="SUPFAM" id="SSF53822">
    <property type="entry name" value="Periplasmic binding protein-like I"/>
    <property type="match status" value="1"/>
</dbReference>
<gene>
    <name evidence="7" type="ORF">ANCCEY_00971</name>
</gene>
<feature type="domain" description="Receptor ligand binding region" evidence="6">
    <location>
        <begin position="140"/>
        <end position="246"/>
    </location>
</feature>
<evidence type="ECO:0000256" key="1">
    <source>
        <dbReference type="ARBA" id="ARBA00004370"/>
    </source>
</evidence>
<accession>A0A0D6M725</accession>
<keyword evidence="4" id="KW-0472">Membrane</keyword>
<dbReference type="AlphaFoldDB" id="A0A0D6M725"/>
<dbReference type="Proteomes" id="UP000054495">
    <property type="component" value="Unassembled WGS sequence"/>
</dbReference>
<keyword evidence="8" id="KW-1185">Reference proteome</keyword>
<dbReference type="Gene3D" id="3.40.50.2300">
    <property type="match status" value="1"/>
</dbReference>
<feature type="signal peptide" evidence="5">
    <location>
        <begin position="1"/>
        <end position="18"/>
    </location>
</feature>
<reference evidence="7 8" key="1">
    <citation type="submission" date="2013-05" db="EMBL/GenBank/DDBJ databases">
        <title>Draft genome of the parasitic nematode Anyclostoma ceylanicum.</title>
        <authorList>
            <person name="Mitreva M."/>
        </authorList>
    </citation>
    <scope>NUCLEOTIDE SEQUENCE [LARGE SCALE GENOMIC DNA]</scope>
</reference>
<organism evidence="7 8">
    <name type="scientific">Ancylostoma ceylanicum</name>
    <dbReference type="NCBI Taxonomy" id="53326"/>
    <lineage>
        <taxon>Eukaryota</taxon>
        <taxon>Metazoa</taxon>
        <taxon>Ecdysozoa</taxon>
        <taxon>Nematoda</taxon>
        <taxon>Chromadorea</taxon>
        <taxon>Rhabditida</taxon>
        <taxon>Rhabditina</taxon>
        <taxon>Rhabditomorpha</taxon>
        <taxon>Strongyloidea</taxon>
        <taxon>Ancylostomatidae</taxon>
        <taxon>Ancylostomatinae</taxon>
        <taxon>Ancylostoma</taxon>
    </lineage>
</organism>
<evidence type="ECO:0000256" key="4">
    <source>
        <dbReference type="ARBA" id="ARBA00023136"/>
    </source>
</evidence>
<keyword evidence="2" id="KW-0812">Transmembrane</keyword>
<name>A0A0D6M725_9BILA</name>
<evidence type="ECO:0000313" key="8">
    <source>
        <dbReference type="Proteomes" id="UP000054495"/>
    </source>
</evidence>
<dbReference type="EMBL" id="KE124787">
    <property type="protein sequence ID" value="EPB79905.1"/>
    <property type="molecule type" value="Genomic_DNA"/>
</dbReference>
<proteinExistence type="predicted"/>
<feature type="chain" id="PRO_5002307824" description="Receptor ligand binding region domain-containing protein" evidence="5">
    <location>
        <begin position="19"/>
        <end position="290"/>
    </location>
</feature>
<comment type="subcellular location">
    <subcellularLocation>
        <location evidence="1">Membrane</location>
    </subcellularLocation>
</comment>
<dbReference type="InterPro" id="IPR001828">
    <property type="entry name" value="ANF_lig-bd_rcpt"/>
</dbReference>
<evidence type="ECO:0000313" key="7">
    <source>
        <dbReference type="EMBL" id="EPB79905.1"/>
    </source>
</evidence>
<evidence type="ECO:0000256" key="2">
    <source>
        <dbReference type="ARBA" id="ARBA00022692"/>
    </source>
</evidence>
<evidence type="ECO:0000259" key="6">
    <source>
        <dbReference type="Pfam" id="PF01094"/>
    </source>
</evidence>
<sequence length="290" mass="32617">MRILALFLLLFLSLGALAIDLTSSRNNPLQLPSRPTAKQRVNIGLVYQHYANRSKAYDKAFKEVIRKINDGTSISSLRRLATKYTFGAVDCILPTGMFLVSDVLNCICKTLVKNKVALIIFVTASETYDTTTAAEQYFLTLAGYTGIPVIAWNADNSGFSFGKDLTPYRIIQMAPPIEHQIRAMIALLQRYSWSKFGVVCSQMAGSSEFIKSVRHEIADASNKSAKSEQLFRVSYEIELNASKWAENTVTRKYTRTRRFKQIQSQEGKQMHVLSLMALQSCIDINIPSYI</sequence>
<keyword evidence="3" id="KW-1133">Transmembrane helix</keyword>